<protein>
    <submittedName>
        <fullName evidence="3">Uncharacterized protein</fullName>
    </submittedName>
</protein>
<organism evidence="3 4">
    <name type="scientific">Candidatus Odoribacter faecigallinarum</name>
    <dbReference type="NCBI Taxonomy" id="2838706"/>
    <lineage>
        <taxon>Bacteria</taxon>
        <taxon>Pseudomonadati</taxon>
        <taxon>Bacteroidota</taxon>
        <taxon>Bacteroidia</taxon>
        <taxon>Bacteroidales</taxon>
        <taxon>Odoribacteraceae</taxon>
        <taxon>Odoribacter</taxon>
    </lineage>
</organism>
<gene>
    <name evidence="3" type="ORF">H9863_10215</name>
</gene>
<dbReference type="AlphaFoldDB" id="A0A9D1V1Q4"/>
<comment type="caution">
    <text evidence="3">The sequence shown here is derived from an EMBL/GenBank/DDBJ whole genome shotgun (WGS) entry which is preliminary data.</text>
</comment>
<feature type="region of interest" description="Disordered" evidence="1">
    <location>
        <begin position="203"/>
        <end position="223"/>
    </location>
</feature>
<feature type="chain" id="PRO_5039682080" evidence="2">
    <location>
        <begin position="23"/>
        <end position="323"/>
    </location>
</feature>
<proteinExistence type="predicted"/>
<sequence length="323" mass="35153">MNIKTYLIITAACLPLALRAQTIDFETTDGYTAIGVYDTWEASPFRTGKLEGNAAVIPNPFREASPQATAPANPTTKVLAVQRSRFGSNTFGARIDLTHPFELTPEVQYVHVYLHKPVEGRVMLIGLGKRADRPGQAPYAEQFWQFSATPITPGEWCDAVFPVKGAGGILINSLVLVPHCESPHNLREDFAAYIDEITVNNTPTPRIRQNSGTTQDSNLPTSDDKHCYINNANRNGEILAADGTSLNNYQASAGQPFTVLIRPANGFTCTGILLRRTDLPASAPGSEAIHFPASLFTGDTFTIPAQYLTGTIELEGIFTELKQ</sequence>
<evidence type="ECO:0000256" key="2">
    <source>
        <dbReference type="SAM" id="SignalP"/>
    </source>
</evidence>
<reference evidence="3" key="1">
    <citation type="journal article" date="2021" name="PeerJ">
        <title>Extensive microbial diversity within the chicken gut microbiome revealed by metagenomics and culture.</title>
        <authorList>
            <person name="Gilroy R."/>
            <person name="Ravi A."/>
            <person name="Getino M."/>
            <person name="Pursley I."/>
            <person name="Horton D.L."/>
            <person name="Alikhan N.F."/>
            <person name="Baker D."/>
            <person name="Gharbi K."/>
            <person name="Hall N."/>
            <person name="Watson M."/>
            <person name="Adriaenssens E.M."/>
            <person name="Foster-Nyarko E."/>
            <person name="Jarju S."/>
            <person name="Secka A."/>
            <person name="Antonio M."/>
            <person name="Oren A."/>
            <person name="Chaudhuri R.R."/>
            <person name="La Ragione R."/>
            <person name="Hildebrand F."/>
            <person name="Pallen M.J."/>
        </authorList>
    </citation>
    <scope>NUCLEOTIDE SEQUENCE</scope>
    <source>
        <strain evidence="3">23274</strain>
    </source>
</reference>
<reference evidence="3" key="2">
    <citation type="submission" date="2021-04" db="EMBL/GenBank/DDBJ databases">
        <authorList>
            <person name="Gilroy R."/>
        </authorList>
    </citation>
    <scope>NUCLEOTIDE SEQUENCE</scope>
    <source>
        <strain evidence="3">23274</strain>
    </source>
</reference>
<evidence type="ECO:0000313" key="4">
    <source>
        <dbReference type="Proteomes" id="UP000824202"/>
    </source>
</evidence>
<feature type="compositionally biased region" description="Polar residues" evidence="1">
    <location>
        <begin position="203"/>
        <end position="221"/>
    </location>
</feature>
<accession>A0A9D1V1Q4</accession>
<feature type="signal peptide" evidence="2">
    <location>
        <begin position="1"/>
        <end position="22"/>
    </location>
</feature>
<dbReference type="EMBL" id="DXFT01000199">
    <property type="protein sequence ID" value="HIX04470.1"/>
    <property type="molecule type" value="Genomic_DNA"/>
</dbReference>
<evidence type="ECO:0000256" key="1">
    <source>
        <dbReference type="SAM" id="MobiDB-lite"/>
    </source>
</evidence>
<keyword evidence="2" id="KW-0732">Signal</keyword>
<dbReference type="Proteomes" id="UP000824202">
    <property type="component" value="Unassembled WGS sequence"/>
</dbReference>
<evidence type="ECO:0000313" key="3">
    <source>
        <dbReference type="EMBL" id="HIX04470.1"/>
    </source>
</evidence>
<name>A0A9D1V1Q4_9BACT</name>